<reference evidence="5" key="1">
    <citation type="journal article" date="2014" name="Int. J. Syst. Evol. Microbiol.">
        <title>Complete genome of a new Firmicutes species belonging to the dominant human colonic microbiota ('Ruminococcus bicirculans') reveals two chromosomes and a selective capacity to utilize plant glucans.</title>
        <authorList>
            <consortium name="NISC Comparative Sequencing Program"/>
            <person name="Wegmann U."/>
            <person name="Louis P."/>
            <person name="Goesmann A."/>
            <person name="Henrissat B."/>
            <person name="Duncan S.H."/>
            <person name="Flint H.J."/>
        </authorList>
    </citation>
    <scope>NUCLEOTIDE SEQUENCE</scope>
    <source>
        <strain evidence="5">JCM 17590</strain>
    </source>
</reference>
<dbReference type="Pfam" id="PF00534">
    <property type="entry name" value="Glycos_transf_1"/>
    <property type="match status" value="1"/>
</dbReference>
<dbReference type="InterPro" id="IPR001296">
    <property type="entry name" value="Glyco_trans_1"/>
</dbReference>
<keyword evidence="2" id="KW-0808">Transferase</keyword>
<dbReference type="CDD" id="cd03801">
    <property type="entry name" value="GT4_PimA-like"/>
    <property type="match status" value="1"/>
</dbReference>
<gene>
    <name evidence="5" type="ORF">GCM10022286_30410</name>
</gene>
<dbReference type="Pfam" id="PF13579">
    <property type="entry name" value="Glyco_trans_4_4"/>
    <property type="match status" value="1"/>
</dbReference>
<reference evidence="5" key="2">
    <citation type="submission" date="2023-12" db="EMBL/GenBank/DDBJ databases">
        <authorList>
            <person name="Sun Q."/>
            <person name="Inoue M."/>
        </authorList>
    </citation>
    <scope>NUCLEOTIDE SEQUENCE</scope>
    <source>
        <strain evidence="5">JCM 17590</strain>
    </source>
</reference>
<accession>A0ABP7ZNN0</accession>
<evidence type="ECO:0000313" key="5">
    <source>
        <dbReference type="EMBL" id="GAA4166172.1"/>
    </source>
</evidence>
<protein>
    <recommendedName>
        <fullName evidence="7">D-inositol 3-phosphate glycosyltransferase</fullName>
    </recommendedName>
</protein>
<evidence type="ECO:0000256" key="2">
    <source>
        <dbReference type="ARBA" id="ARBA00022679"/>
    </source>
</evidence>
<dbReference type="EMBL" id="BAABBV010000002">
    <property type="protein sequence ID" value="GAA4166172.1"/>
    <property type="molecule type" value="Genomic_DNA"/>
</dbReference>
<keyword evidence="1" id="KW-0328">Glycosyltransferase</keyword>
<comment type="caution">
    <text evidence="5">The sequence shown here is derived from an EMBL/GenBank/DDBJ whole genome shotgun (WGS) entry which is preliminary data.</text>
</comment>
<dbReference type="InterPro" id="IPR028098">
    <property type="entry name" value="Glyco_trans_4-like_N"/>
</dbReference>
<dbReference type="Gene3D" id="3.40.50.2000">
    <property type="entry name" value="Glycogen Phosphorylase B"/>
    <property type="match status" value="2"/>
</dbReference>
<dbReference type="RefSeq" id="WP_344792740.1">
    <property type="nucleotide sequence ID" value="NZ_BAABBV010000002.1"/>
</dbReference>
<feature type="domain" description="Glycosyl transferase family 1" evidence="3">
    <location>
        <begin position="181"/>
        <end position="306"/>
    </location>
</feature>
<dbReference type="Proteomes" id="UP001415169">
    <property type="component" value="Unassembled WGS sequence"/>
</dbReference>
<evidence type="ECO:0008006" key="7">
    <source>
        <dbReference type="Google" id="ProtNLM"/>
    </source>
</evidence>
<keyword evidence="6" id="KW-1185">Reference proteome</keyword>
<evidence type="ECO:0000256" key="1">
    <source>
        <dbReference type="ARBA" id="ARBA00022676"/>
    </source>
</evidence>
<dbReference type="PANTHER" id="PTHR12526">
    <property type="entry name" value="GLYCOSYLTRANSFERASE"/>
    <property type="match status" value="1"/>
</dbReference>
<evidence type="ECO:0000313" key="6">
    <source>
        <dbReference type="Proteomes" id="UP001415169"/>
    </source>
</evidence>
<evidence type="ECO:0000259" key="4">
    <source>
        <dbReference type="Pfam" id="PF13579"/>
    </source>
</evidence>
<feature type="domain" description="Glycosyltransferase subfamily 4-like N-terminal" evidence="4">
    <location>
        <begin position="16"/>
        <end position="172"/>
    </location>
</feature>
<proteinExistence type="predicted"/>
<sequence length="382" mass="41398">MTVYHYYARYLAHPSGVTDALDHWVQACLDAGYDTKILAAEPPGGVGNEFARLDDVKVIPHRGNSRTTWVPTGLGELLTPDDVLYVHEGWVLSNLAAVRAAKRAGARVVVMPHGVYEPQLVETQRDLLGLRARAERWMLRSADAVHVFYPGEERVLRAFEPGLRRFITAPNGTPDATSVPEWRGDGDYFLWIGRFDPYHKGLDHLVDFWSRLPAPRPKLVLAGPDFLGGRQRVADQLARLGLRGTVEIGRRVSGARKAELIAGCRAYLHPSRWESCSIALLEMAASGVPSLISATIHAADELAPRGVLQAVRFDDASVDAGAALAAIDRNAAVGQAAREWARTEGNWGAVGREFAAQLRALAAPTREPVAASAPASAVEGSA</sequence>
<evidence type="ECO:0000259" key="3">
    <source>
        <dbReference type="Pfam" id="PF00534"/>
    </source>
</evidence>
<dbReference type="PANTHER" id="PTHR12526:SF638">
    <property type="entry name" value="SPORE COAT PROTEIN SA"/>
    <property type="match status" value="1"/>
</dbReference>
<organism evidence="5 6">
    <name type="scientific">Gryllotalpicola daejeonensis</name>
    <dbReference type="NCBI Taxonomy" id="993087"/>
    <lineage>
        <taxon>Bacteria</taxon>
        <taxon>Bacillati</taxon>
        <taxon>Actinomycetota</taxon>
        <taxon>Actinomycetes</taxon>
        <taxon>Micrococcales</taxon>
        <taxon>Microbacteriaceae</taxon>
        <taxon>Gryllotalpicola</taxon>
    </lineage>
</organism>
<name>A0ABP7ZNN0_9MICO</name>
<dbReference type="SUPFAM" id="SSF53756">
    <property type="entry name" value="UDP-Glycosyltransferase/glycogen phosphorylase"/>
    <property type="match status" value="1"/>
</dbReference>